<sequence length="1149" mass="129519">MTLPTDLCRSPISSPTVYSHLPCCNARALPYACPLKGNVAPPLMAIIDTTEKGHMDTDRAIISTLYPYAILSHTWLLSNRHEVTYEDFVKGQQENKPIGYAKIRFCAEKAAADGLEYFWVDTCCINKANSEELYEAITKMFSWYRKASKCYAYLSDVSAQDSFDPVVSELLSTHAWEPAFRGSRWFNRGWTLQELLAPPSVEFYSAEGIHLGDRASLEQCIYEITGIPREALHGRNLSRFTVEERMRWSKDRETKRKEDKAYCLLGIFDVFMIHMYGEGEHNAFDRLRVEIGKKQAEITRQDHIIAALPFASGAAFDSHNNEHQPKCLPRTRTEILEEIDKWVNTVDQRCMCWLNSVAGSGKSTIARTLATHYDSSGKLGASFFFSRDSGDLSNSIRFVTSLARQLATNVPSVKRYICQALSEQRSISDLSLREQWSRLILKPLSELERKICPCPLVFVIDALDECDNDRDAREIFKVLATAKTLINVRLRIFISSRPELPKQSGFKSMPELQRHTLILQEEPRTRVNRDIKLLFESYFQTIRQECGLSDEWPESSVVKALVDRSGGLFAWASTACRFIQESPQQSQKHISMLLERDQSCVNAKRQLDQLYSIVLRSAISRQTSTSSNLSAIIGPIVVLCSPLSIEALAKLLDRSLSDVQATLASLRSIFRLPTQVSAPIRLHHTTFRDYLLNEAQCTVPSIWIDQPEIHKRLADSCVDHMSRELPLAFLQFSGSHFAYGSIHNVPAAVVSPALHYACLHWIEHYRRGRAQLRDRERAHTFIENSFHLWVQAMNLIGKGPETGTLLRIYQSLLTSALNERQLKMIVIARQCLVALQPAVRRMTDQNEPLVTVSPPLTLEAFEKLKPSSWHLGLQNAEASTNSWKDIKDNNNYVNDVSFTPDGTQIASGSNSEVIRLWYVNSMKTVRMLEDNFTEKVSSVRISPDGTKLAAGSDDSTLKLWDLETGKVLQTLEPKAGWVNSVQFAPSGNILASGSMEGKIVLWDTATGQKRTDFDNQGRCVNSVSFSPDGSLLVTGSDDDVVRLWTLWNITTGKQTVFRGHRKKVTSVSFCPNLRVVASGSEDMTIRVWDVLNGDQLRTLRDHKSGLNAVAFSADGKLLASSSFDDEVRLWETKTWSSTLASNDNTYSLC</sequence>
<evidence type="ECO:0000313" key="6">
    <source>
        <dbReference type="EMBL" id="KAF1925387.1"/>
    </source>
</evidence>
<dbReference type="InterPro" id="IPR020472">
    <property type="entry name" value="WD40_PAC1"/>
</dbReference>
<dbReference type="PROSITE" id="PS50294">
    <property type="entry name" value="WD_REPEATS_REGION"/>
    <property type="match status" value="6"/>
</dbReference>
<dbReference type="OrthoDB" id="674604at2759"/>
<dbReference type="Proteomes" id="UP000800082">
    <property type="component" value="Unassembled WGS sequence"/>
</dbReference>
<keyword evidence="1 3" id="KW-0853">WD repeat</keyword>
<dbReference type="InterPro" id="IPR001680">
    <property type="entry name" value="WD40_rpt"/>
</dbReference>
<feature type="repeat" description="WD" evidence="3">
    <location>
        <begin position="1099"/>
        <end position="1140"/>
    </location>
</feature>
<dbReference type="PROSITE" id="PS50082">
    <property type="entry name" value="WD_REPEATS_2"/>
    <property type="match status" value="6"/>
</dbReference>
<dbReference type="Gene3D" id="2.130.10.10">
    <property type="entry name" value="YVTN repeat-like/Quinoprotein amine dehydrogenase"/>
    <property type="match status" value="2"/>
</dbReference>
<dbReference type="Pfam" id="PF24883">
    <property type="entry name" value="NPHP3_N"/>
    <property type="match status" value="1"/>
</dbReference>
<feature type="repeat" description="WD" evidence="3">
    <location>
        <begin position="929"/>
        <end position="970"/>
    </location>
</feature>
<dbReference type="InterPro" id="IPR010730">
    <property type="entry name" value="HET"/>
</dbReference>
<protein>
    <submittedName>
        <fullName evidence="6">Uncharacterized protein</fullName>
    </submittedName>
</protein>
<feature type="repeat" description="WD" evidence="3">
    <location>
        <begin position="886"/>
        <end position="927"/>
    </location>
</feature>
<dbReference type="InterPro" id="IPR056884">
    <property type="entry name" value="NPHP3-like_N"/>
</dbReference>
<dbReference type="Pfam" id="PF06985">
    <property type="entry name" value="HET"/>
    <property type="match status" value="1"/>
</dbReference>
<dbReference type="AlphaFoldDB" id="A0A6A5RIG9"/>
<evidence type="ECO:0000256" key="3">
    <source>
        <dbReference type="PROSITE-ProRule" id="PRU00221"/>
    </source>
</evidence>
<feature type="repeat" description="WD" evidence="3">
    <location>
        <begin position="1057"/>
        <end position="1098"/>
    </location>
</feature>
<keyword evidence="7" id="KW-1185">Reference proteome</keyword>
<accession>A0A6A5RIG9</accession>
<dbReference type="EMBL" id="ML978984">
    <property type="protein sequence ID" value="KAF1925387.1"/>
    <property type="molecule type" value="Genomic_DNA"/>
</dbReference>
<dbReference type="PRINTS" id="PR00320">
    <property type="entry name" value="GPROTEINBRPT"/>
</dbReference>
<dbReference type="SUPFAM" id="SSF50978">
    <property type="entry name" value="WD40 repeat-like"/>
    <property type="match status" value="1"/>
</dbReference>
<evidence type="ECO:0000259" key="5">
    <source>
        <dbReference type="Pfam" id="PF24883"/>
    </source>
</evidence>
<dbReference type="InterPro" id="IPR027417">
    <property type="entry name" value="P-loop_NTPase"/>
</dbReference>
<feature type="repeat" description="WD" evidence="3">
    <location>
        <begin position="971"/>
        <end position="1012"/>
    </location>
</feature>
<evidence type="ECO:0000313" key="7">
    <source>
        <dbReference type="Proteomes" id="UP000800082"/>
    </source>
</evidence>
<evidence type="ECO:0000256" key="2">
    <source>
        <dbReference type="ARBA" id="ARBA00022737"/>
    </source>
</evidence>
<evidence type="ECO:0000259" key="4">
    <source>
        <dbReference type="Pfam" id="PF06985"/>
    </source>
</evidence>
<feature type="repeat" description="WD" evidence="3">
    <location>
        <begin position="1013"/>
        <end position="1046"/>
    </location>
</feature>
<feature type="domain" description="Nephrocystin 3-like N-terminal" evidence="5">
    <location>
        <begin position="337"/>
        <end position="497"/>
    </location>
</feature>
<reference evidence="6" key="1">
    <citation type="journal article" date="2020" name="Stud. Mycol.">
        <title>101 Dothideomycetes genomes: a test case for predicting lifestyles and emergence of pathogens.</title>
        <authorList>
            <person name="Haridas S."/>
            <person name="Albert R."/>
            <person name="Binder M."/>
            <person name="Bloem J."/>
            <person name="Labutti K."/>
            <person name="Salamov A."/>
            <person name="Andreopoulos B."/>
            <person name="Baker S."/>
            <person name="Barry K."/>
            <person name="Bills G."/>
            <person name="Bluhm B."/>
            <person name="Cannon C."/>
            <person name="Castanera R."/>
            <person name="Culley D."/>
            <person name="Daum C."/>
            <person name="Ezra D."/>
            <person name="Gonzalez J."/>
            <person name="Henrissat B."/>
            <person name="Kuo A."/>
            <person name="Liang C."/>
            <person name="Lipzen A."/>
            <person name="Lutzoni F."/>
            <person name="Magnuson J."/>
            <person name="Mondo S."/>
            <person name="Nolan M."/>
            <person name="Ohm R."/>
            <person name="Pangilinan J."/>
            <person name="Park H.-J."/>
            <person name="Ramirez L."/>
            <person name="Alfaro M."/>
            <person name="Sun H."/>
            <person name="Tritt A."/>
            <person name="Yoshinaga Y."/>
            <person name="Zwiers L.-H."/>
            <person name="Turgeon B."/>
            <person name="Goodwin S."/>
            <person name="Spatafora J."/>
            <person name="Crous P."/>
            <person name="Grigoriev I."/>
        </authorList>
    </citation>
    <scope>NUCLEOTIDE SEQUENCE</scope>
    <source>
        <strain evidence="6">CBS 183.55</strain>
    </source>
</reference>
<name>A0A6A5RIG9_9PLEO</name>
<dbReference type="InterPro" id="IPR015943">
    <property type="entry name" value="WD40/YVTN_repeat-like_dom_sf"/>
</dbReference>
<dbReference type="PANTHER" id="PTHR10622:SF10">
    <property type="entry name" value="HET DOMAIN-CONTAINING PROTEIN"/>
    <property type="match status" value="1"/>
</dbReference>
<keyword evidence="2" id="KW-0677">Repeat</keyword>
<dbReference type="RefSeq" id="XP_033445639.1">
    <property type="nucleotide sequence ID" value="XM_033586876.1"/>
</dbReference>
<organism evidence="6 7">
    <name type="scientific">Didymella exigua CBS 183.55</name>
    <dbReference type="NCBI Taxonomy" id="1150837"/>
    <lineage>
        <taxon>Eukaryota</taxon>
        <taxon>Fungi</taxon>
        <taxon>Dikarya</taxon>
        <taxon>Ascomycota</taxon>
        <taxon>Pezizomycotina</taxon>
        <taxon>Dothideomycetes</taxon>
        <taxon>Pleosporomycetidae</taxon>
        <taxon>Pleosporales</taxon>
        <taxon>Pleosporineae</taxon>
        <taxon>Didymellaceae</taxon>
        <taxon>Didymella</taxon>
    </lineage>
</organism>
<evidence type="ECO:0000256" key="1">
    <source>
        <dbReference type="ARBA" id="ARBA00022574"/>
    </source>
</evidence>
<dbReference type="InterPro" id="IPR036322">
    <property type="entry name" value="WD40_repeat_dom_sf"/>
</dbReference>
<dbReference type="CDD" id="cd00200">
    <property type="entry name" value="WD40"/>
    <property type="match status" value="1"/>
</dbReference>
<dbReference type="PROSITE" id="PS00678">
    <property type="entry name" value="WD_REPEATS_1"/>
    <property type="match status" value="3"/>
</dbReference>
<dbReference type="PANTHER" id="PTHR10622">
    <property type="entry name" value="HET DOMAIN-CONTAINING PROTEIN"/>
    <property type="match status" value="1"/>
</dbReference>
<dbReference type="InterPro" id="IPR019775">
    <property type="entry name" value="WD40_repeat_CS"/>
</dbReference>
<dbReference type="GeneID" id="54344522"/>
<proteinExistence type="predicted"/>
<dbReference type="SUPFAM" id="SSF52540">
    <property type="entry name" value="P-loop containing nucleoside triphosphate hydrolases"/>
    <property type="match status" value="1"/>
</dbReference>
<dbReference type="Gene3D" id="3.40.50.300">
    <property type="entry name" value="P-loop containing nucleotide triphosphate hydrolases"/>
    <property type="match status" value="1"/>
</dbReference>
<dbReference type="Pfam" id="PF00400">
    <property type="entry name" value="WD40"/>
    <property type="match status" value="6"/>
</dbReference>
<feature type="domain" description="Heterokaryon incompatibility" evidence="4">
    <location>
        <begin position="68"/>
        <end position="194"/>
    </location>
</feature>
<dbReference type="SMART" id="SM00320">
    <property type="entry name" value="WD40"/>
    <property type="match status" value="6"/>
</dbReference>
<gene>
    <name evidence="6" type="ORF">M421DRAFT_103125</name>
</gene>